<keyword evidence="4" id="KW-0249">Electron transport</keyword>
<dbReference type="InterPro" id="IPR050597">
    <property type="entry name" value="Cytochrome_c_Oxidase_Subunit"/>
</dbReference>
<evidence type="ECO:0000313" key="10">
    <source>
        <dbReference type="Proteomes" id="UP000030060"/>
    </source>
</evidence>
<dbReference type="RefSeq" id="WP_038845872.1">
    <property type="nucleotide sequence ID" value="NZ_ASGY01000085.1"/>
</dbReference>
<evidence type="ECO:0000256" key="5">
    <source>
        <dbReference type="ARBA" id="ARBA00023004"/>
    </source>
</evidence>
<dbReference type="PANTHER" id="PTHR33751">
    <property type="entry name" value="CBB3-TYPE CYTOCHROME C OXIDASE SUBUNIT FIXP"/>
    <property type="match status" value="1"/>
</dbReference>
<dbReference type="Gene3D" id="1.10.760.10">
    <property type="entry name" value="Cytochrome c-like domain"/>
    <property type="match status" value="2"/>
</dbReference>
<dbReference type="OrthoDB" id="9773456at2"/>
<sequence length="208" mass="21947">MKISISFGLFLLAASITAQAAEATPPAQLATCSACHGAKGEGNAVLAAPRLAGQQASYLAQQLRNLKAGKRGYDPQDQAGAQMRTVASTLSSAEIDQLAEHYAAQRLPLTPAVTVADRKQGEALYQSTCAVCHGPNAEGYAHLKTPNLRILGDGYIDKQLTNYVRGLRGSDSHADQLGVWMRGISMQIDEAVGRQSIIGYIGSLPANP</sequence>
<dbReference type="EMBL" id="ASGY01000085">
    <property type="protein sequence ID" value="KGE67606.1"/>
    <property type="molecule type" value="Genomic_DNA"/>
</dbReference>
<feature type="domain" description="Cytochrome c" evidence="8">
    <location>
        <begin position="3"/>
        <end position="106"/>
    </location>
</feature>
<organism evidence="9 10">
    <name type="scientific">Pseudomonas fluorescens LMG 5329</name>
    <dbReference type="NCBI Taxonomy" id="1324332"/>
    <lineage>
        <taxon>Bacteria</taxon>
        <taxon>Pseudomonadati</taxon>
        <taxon>Pseudomonadota</taxon>
        <taxon>Gammaproteobacteria</taxon>
        <taxon>Pseudomonadales</taxon>
        <taxon>Pseudomonadaceae</taxon>
        <taxon>Pseudomonas</taxon>
    </lineage>
</organism>
<proteinExistence type="predicted"/>
<gene>
    <name evidence="9" type="ORF">K814_0112450</name>
</gene>
<accession>A0A0A1Z3F1</accession>
<feature type="chain" id="PRO_5001985550" evidence="7">
    <location>
        <begin position="21"/>
        <end position="208"/>
    </location>
</feature>
<evidence type="ECO:0000256" key="3">
    <source>
        <dbReference type="ARBA" id="ARBA00022723"/>
    </source>
</evidence>
<keyword evidence="3 6" id="KW-0479">Metal-binding</keyword>
<evidence type="ECO:0000256" key="4">
    <source>
        <dbReference type="ARBA" id="ARBA00022982"/>
    </source>
</evidence>
<dbReference type="InterPro" id="IPR036909">
    <property type="entry name" value="Cyt_c-like_dom_sf"/>
</dbReference>
<dbReference type="InterPro" id="IPR009056">
    <property type="entry name" value="Cyt_c-like_dom"/>
</dbReference>
<evidence type="ECO:0000256" key="1">
    <source>
        <dbReference type="ARBA" id="ARBA00022448"/>
    </source>
</evidence>
<dbReference type="GO" id="GO:0020037">
    <property type="term" value="F:heme binding"/>
    <property type="evidence" value="ECO:0007669"/>
    <property type="project" value="InterPro"/>
</dbReference>
<comment type="caution">
    <text evidence="9">The sequence shown here is derived from an EMBL/GenBank/DDBJ whole genome shotgun (WGS) entry which is preliminary data.</text>
</comment>
<protein>
    <submittedName>
        <fullName evidence="9">Cytochrome c</fullName>
    </submittedName>
</protein>
<feature type="domain" description="Cytochrome c" evidence="8">
    <location>
        <begin position="116"/>
        <end position="205"/>
    </location>
</feature>
<feature type="signal peptide" evidence="7">
    <location>
        <begin position="1"/>
        <end position="20"/>
    </location>
</feature>
<reference evidence="9 10" key="1">
    <citation type="journal article" date="2013" name="Genome Announc.">
        <title>Draft Genome Sequence of Pseudomonas fluorescens LMG 5329, a White Line-Inducing Principle-Producing Bioindicator for the Mushroom Pathogen Pseudomonas tolaasii.</title>
        <authorList>
            <person name="Ghequire M.G."/>
            <person name="Rokni-Zadeh H."/>
            <person name="Zarrineh P."/>
            <person name="De Mot R."/>
        </authorList>
    </citation>
    <scope>NUCLEOTIDE SEQUENCE [LARGE SCALE GENOMIC DNA]</scope>
    <source>
        <strain evidence="9 10">LMG 5329</strain>
    </source>
</reference>
<dbReference type="GO" id="GO:0046872">
    <property type="term" value="F:metal ion binding"/>
    <property type="evidence" value="ECO:0007669"/>
    <property type="project" value="UniProtKB-KW"/>
</dbReference>
<keyword evidence="7" id="KW-0732">Signal</keyword>
<evidence type="ECO:0000256" key="7">
    <source>
        <dbReference type="SAM" id="SignalP"/>
    </source>
</evidence>
<keyword evidence="1" id="KW-0813">Transport</keyword>
<dbReference type="SUPFAM" id="SSF46626">
    <property type="entry name" value="Cytochrome c"/>
    <property type="match status" value="2"/>
</dbReference>
<dbReference type="PROSITE" id="PS51007">
    <property type="entry name" value="CYTC"/>
    <property type="match status" value="2"/>
</dbReference>
<dbReference type="Proteomes" id="UP000030060">
    <property type="component" value="Unassembled WGS sequence"/>
</dbReference>
<keyword evidence="5 6" id="KW-0408">Iron</keyword>
<keyword evidence="2 6" id="KW-0349">Heme</keyword>
<name>A0A0A1Z3F1_PSEFL</name>
<dbReference type="Pfam" id="PF00034">
    <property type="entry name" value="Cytochrom_C"/>
    <property type="match status" value="2"/>
</dbReference>
<dbReference type="PANTHER" id="PTHR33751:SF9">
    <property type="entry name" value="CYTOCHROME C4"/>
    <property type="match status" value="1"/>
</dbReference>
<evidence type="ECO:0000259" key="8">
    <source>
        <dbReference type="PROSITE" id="PS51007"/>
    </source>
</evidence>
<evidence type="ECO:0000256" key="6">
    <source>
        <dbReference type="PROSITE-ProRule" id="PRU00433"/>
    </source>
</evidence>
<evidence type="ECO:0000256" key="2">
    <source>
        <dbReference type="ARBA" id="ARBA00022617"/>
    </source>
</evidence>
<evidence type="ECO:0000313" key="9">
    <source>
        <dbReference type="EMBL" id="KGE67606.1"/>
    </source>
</evidence>
<dbReference type="AlphaFoldDB" id="A0A0A1Z3F1"/>
<dbReference type="GO" id="GO:0009055">
    <property type="term" value="F:electron transfer activity"/>
    <property type="evidence" value="ECO:0007669"/>
    <property type="project" value="InterPro"/>
</dbReference>